<reference evidence="6" key="1">
    <citation type="submission" date="2022-10" db="EMBL/GenBank/DDBJ databases">
        <authorList>
            <person name="Mo P."/>
        </authorList>
    </citation>
    <scope>NUCLEOTIDE SEQUENCE</scope>
    <source>
        <strain evidence="6">HUAS 13-4</strain>
    </source>
</reference>
<dbReference type="Gene3D" id="3.40.50.300">
    <property type="entry name" value="P-loop containing nucleotide triphosphate hydrolases"/>
    <property type="match status" value="1"/>
</dbReference>
<dbReference type="CDD" id="cd03257">
    <property type="entry name" value="ABC_NikE_OppD_transporters"/>
    <property type="match status" value="1"/>
</dbReference>
<sequence>MPEQELASPASAKPPAGENLLEVSGLQKHFPIRQGIVFQRQIGAVHAVDGIDFSVRAGESLGLVGESGCGKSTTGRLITRLLEPTAGSIVFDGEDITHKPVAKMREARRHLQMIFQDPYSSLNPRHTVGTIIETPMKLNGINPPQGHKRRAQELLETVGLNPEHYNRYPNEFSGGQRQRIGIARALALRPKLIVADEPVSALDVSIQAQVVNLLQDLQREFGIAFVFIAHDLAVVRHFSERVAVMYLGKIVEVADRETLYTRPRHPYTHALLSAVPEADPDSTERRERIRLAGDVPSPIDPPSGCRFRTRCWKAQDKCATDEPPLVRLRANPEGHLTACHFPEEPTVEARGEDIVLDPALAALEKSPTDRSS</sequence>
<evidence type="ECO:0000313" key="6">
    <source>
        <dbReference type="EMBL" id="UXY24771.1"/>
    </source>
</evidence>
<dbReference type="Pfam" id="PF08352">
    <property type="entry name" value="oligo_HPY"/>
    <property type="match status" value="1"/>
</dbReference>
<keyword evidence="2" id="KW-0813">Transport</keyword>
<dbReference type="InterPro" id="IPR013563">
    <property type="entry name" value="Oligopep_ABC_C"/>
</dbReference>
<dbReference type="InterPro" id="IPR017871">
    <property type="entry name" value="ABC_transporter-like_CS"/>
</dbReference>
<dbReference type="PROSITE" id="PS00211">
    <property type="entry name" value="ABC_TRANSPORTER_1"/>
    <property type="match status" value="1"/>
</dbReference>
<dbReference type="SUPFAM" id="SSF52540">
    <property type="entry name" value="P-loop containing nucleoside triphosphate hydrolases"/>
    <property type="match status" value="1"/>
</dbReference>
<evidence type="ECO:0000256" key="3">
    <source>
        <dbReference type="ARBA" id="ARBA00022741"/>
    </source>
</evidence>
<evidence type="ECO:0000313" key="7">
    <source>
        <dbReference type="Proteomes" id="UP001061298"/>
    </source>
</evidence>
<dbReference type="NCBIfam" id="NF008453">
    <property type="entry name" value="PRK11308.1"/>
    <property type="match status" value="1"/>
</dbReference>
<dbReference type="SMART" id="SM00382">
    <property type="entry name" value="AAA"/>
    <property type="match status" value="1"/>
</dbReference>
<dbReference type="PANTHER" id="PTHR43776:SF7">
    <property type="entry name" value="D,D-DIPEPTIDE TRANSPORT ATP-BINDING PROTEIN DDPF-RELATED"/>
    <property type="match status" value="1"/>
</dbReference>
<evidence type="ECO:0000259" key="5">
    <source>
        <dbReference type="PROSITE" id="PS50893"/>
    </source>
</evidence>
<feature type="domain" description="ABC transporter" evidence="5">
    <location>
        <begin position="32"/>
        <end position="272"/>
    </location>
</feature>
<dbReference type="InterPro" id="IPR027417">
    <property type="entry name" value="P-loop_NTPase"/>
</dbReference>
<dbReference type="PANTHER" id="PTHR43776">
    <property type="entry name" value="TRANSPORT ATP-BINDING PROTEIN"/>
    <property type="match status" value="1"/>
</dbReference>
<protein>
    <submittedName>
        <fullName evidence="6">Dipeptide ABC transporter ATP-binding protein</fullName>
    </submittedName>
</protein>
<evidence type="ECO:0000256" key="4">
    <source>
        <dbReference type="ARBA" id="ARBA00022840"/>
    </source>
</evidence>
<keyword evidence="3" id="KW-0547">Nucleotide-binding</keyword>
<dbReference type="NCBIfam" id="TIGR01727">
    <property type="entry name" value="oligo_HPY"/>
    <property type="match status" value="1"/>
</dbReference>
<dbReference type="GO" id="GO:0005524">
    <property type="term" value="F:ATP binding"/>
    <property type="evidence" value="ECO:0007669"/>
    <property type="project" value="UniProtKB-KW"/>
</dbReference>
<proteinExistence type="inferred from homology"/>
<keyword evidence="4 6" id="KW-0067">ATP-binding</keyword>
<keyword evidence="7" id="KW-1185">Reference proteome</keyword>
<dbReference type="InterPro" id="IPR003593">
    <property type="entry name" value="AAA+_ATPase"/>
</dbReference>
<dbReference type="EMBL" id="CP106793">
    <property type="protein sequence ID" value="UXY24771.1"/>
    <property type="molecule type" value="Genomic_DNA"/>
</dbReference>
<dbReference type="Proteomes" id="UP001061298">
    <property type="component" value="Chromosome"/>
</dbReference>
<gene>
    <name evidence="6" type="ORF">N8I84_35885</name>
</gene>
<evidence type="ECO:0000256" key="1">
    <source>
        <dbReference type="ARBA" id="ARBA00005417"/>
    </source>
</evidence>
<accession>A0ABY6EHH8</accession>
<dbReference type="InterPro" id="IPR050319">
    <property type="entry name" value="ABC_transp_ATP-bind"/>
</dbReference>
<dbReference type="PROSITE" id="PS50893">
    <property type="entry name" value="ABC_TRANSPORTER_2"/>
    <property type="match status" value="1"/>
</dbReference>
<name>A0ABY6EHH8_9ACTN</name>
<dbReference type="InterPro" id="IPR003439">
    <property type="entry name" value="ABC_transporter-like_ATP-bd"/>
</dbReference>
<evidence type="ECO:0000256" key="2">
    <source>
        <dbReference type="ARBA" id="ARBA00022448"/>
    </source>
</evidence>
<comment type="similarity">
    <text evidence="1">Belongs to the ABC transporter superfamily.</text>
</comment>
<dbReference type="Pfam" id="PF00005">
    <property type="entry name" value="ABC_tran"/>
    <property type="match status" value="1"/>
</dbReference>
<organism evidence="6 7">
    <name type="scientific">Streptomyces cynarae</name>
    <dbReference type="NCBI Taxonomy" id="2981134"/>
    <lineage>
        <taxon>Bacteria</taxon>
        <taxon>Bacillati</taxon>
        <taxon>Actinomycetota</taxon>
        <taxon>Actinomycetes</taxon>
        <taxon>Kitasatosporales</taxon>
        <taxon>Streptomycetaceae</taxon>
        <taxon>Streptomyces</taxon>
    </lineage>
</organism>